<evidence type="ECO:0000313" key="4">
    <source>
        <dbReference type="Proteomes" id="UP000283509"/>
    </source>
</evidence>
<name>A0A3R7QMM9_PENVA</name>
<evidence type="ECO:0000256" key="1">
    <source>
        <dbReference type="ARBA" id="ARBA00022460"/>
    </source>
</evidence>
<dbReference type="Proteomes" id="UP000283509">
    <property type="component" value="Unassembled WGS sequence"/>
</dbReference>
<comment type="caution">
    <text evidence="3">The sequence shown here is derived from an EMBL/GenBank/DDBJ whole genome shotgun (WGS) entry which is preliminary data.</text>
</comment>
<evidence type="ECO:0000313" key="3">
    <source>
        <dbReference type="EMBL" id="ROT72357.1"/>
    </source>
</evidence>
<dbReference type="STRING" id="6689.A0A3R7QMM9"/>
<reference evidence="3 4" key="2">
    <citation type="submission" date="2019-01" db="EMBL/GenBank/DDBJ databases">
        <title>The decoding of complex shrimp genome reveals the adaptation for benthos swimmer, frequently molting mechanism and breeding impact on genome.</title>
        <authorList>
            <person name="Sun Y."/>
            <person name="Gao Y."/>
            <person name="Yu Y."/>
        </authorList>
    </citation>
    <scope>NUCLEOTIDE SEQUENCE [LARGE SCALE GENOMIC DNA]</scope>
    <source>
        <tissue evidence="3">Muscle</tissue>
    </source>
</reference>
<accession>A0A3R7QMM9</accession>
<gene>
    <name evidence="3" type="ORF">C7M84_009267</name>
</gene>
<keyword evidence="4" id="KW-1185">Reference proteome</keyword>
<protein>
    <submittedName>
        <fullName evidence="3">Arthrodial cuticle protein AMP16.3</fullName>
    </submittedName>
</protein>
<proteinExistence type="predicted"/>
<feature type="non-terminal residue" evidence="3">
    <location>
        <position position="1"/>
    </location>
</feature>
<dbReference type="Pfam" id="PF00379">
    <property type="entry name" value="Chitin_bind_4"/>
    <property type="match status" value="1"/>
</dbReference>
<dbReference type="PROSITE" id="PS00233">
    <property type="entry name" value="CHIT_BIND_RR_1"/>
    <property type="match status" value="1"/>
</dbReference>
<organism evidence="3 4">
    <name type="scientific">Penaeus vannamei</name>
    <name type="common">Whiteleg shrimp</name>
    <name type="synonym">Litopenaeus vannamei</name>
    <dbReference type="NCBI Taxonomy" id="6689"/>
    <lineage>
        <taxon>Eukaryota</taxon>
        <taxon>Metazoa</taxon>
        <taxon>Ecdysozoa</taxon>
        <taxon>Arthropoda</taxon>
        <taxon>Crustacea</taxon>
        <taxon>Multicrustacea</taxon>
        <taxon>Malacostraca</taxon>
        <taxon>Eumalacostraca</taxon>
        <taxon>Eucarida</taxon>
        <taxon>Decapoda</taxon>
        <taxon>Dendrobranchiata</taxon>
        <taxon>Penaeoidea</taxon>
        <taxon>Penaeidae</taxon>
        <taxon>Penaeus</taxon>
    </lineage>
</organism>
<reference evidence="3 4" key="1">
    <citation type="submission" date="2018-04" db="EMBL/GenBank/DDBJ databases">
        <authorList>
            <person name="Zhang X."/>
            <person name="Yuan J."/>
            <person name="Li F."/>
            <person name="Xiang J."/>
        </authorList>
    </citation>
    <scope>NUCLEOTIDE SEQUENCE [LARGE SCALE GENOMIC DNA]</scope>
    <source>
        <tissue evidence="3">Muscle</tissue>
    </source>
</reference>
<dbReference type="GO" id="GO:0062129">
    <property type="term" value="C:chitin-based extracellular matrix"/>
    <property type="evidence" value="ECO:0007669"/>
    <property type="project" value="TreeGrafter"/>
</dbReference>
<dbReference type="PANTHER" id="PTHR10380">
    <property type="entry name" value="CUTICLE PROTEIN"/>
    <property type="match status" value="1"/>
</dbReference>
<dbReference type="InterPro" id="IPR031311">
    <property type="entry name" value="CHIT_BIND_RR_consensus"/>
</dbReference>
<dbReference type="EMBL" id="QCYY01002170">
    <property type="protein sequence ID" value="ROT72357.1"/>
    <property type="molecule type" value="Genomic_DNA"/>
</dbReference>
<dbReference type="OrthoDB" id="7255276at2759"/>
<dbReference type="GO" id="GO:0008010">
    <property type="term" value="F:structural constituent of chitin-based larval cuticle"/>
    <property type="evidence" value="ECO:0007669"/>
    <property type="project" value="TreeGrafter"/>
</dbReference>
<dbReference type="PROSITE" id="PS51155">
    <property type="entry name" value="CHIT_BIND_RR_2"/>
    <property type="match status" value="1"/>
</dbReference>
<dbReference type="AlphaFoldDB" id="A0A3R7QMM9"/>
<dbReference type="InterPro" id="IPR000618">
    <property type="entry name" value="Insect_cuticle"/>
</dbReference>
<dbReference type="PANTHER" id="PTHR10380:SF238">
    <property type="entry name" value="CUTICULAR PROTEIN 65EA-RELATED"/>
    <property type="match status" value="1"/>
</dbReference>
<dbReference type="PRINTS" id="PR00947">
    <property type="entry name" value="CUTICLE"/>
</dbReference>
<evidence type="ECO:0000256" key="2">
    <source>
        <dbReference type="PROSITE-ProRule" id="PRU00497"/>
    </source>
</evidence>
<dbReference type="InterPro" id="IPR050468">
    <property type="entry name" value="Cuticle_Struct_Prot"/>
</dbReference>
<keyword evidence="1 2" id="KW-0193">Cuticle</keyword>
<sequence>VLLVCLAAVAAAAPRPQDGPPVAILRDDRHDDGNGNFNYAFESEDGTSVSAAGAPGAAGQSNIQGSFRFTLPDGTIAEVSYTADEEGFKPQSDLLPIAPPLPAHALEQIQFAEQQRAAGVVFEK</sequence>